<dbReference type="VEuPathDB" id="FungiDB:MAPG_05835"/>
<evidence type="ECO:0000313" key="4">
    <source>
        <dbReference type="Proteomes" id="UP000011715"/>
    </source>
</evidence>
<dbReference type="STRING" id="644358.A0A0C4E0G1"/>
<dbReference type="OMA" id="PFAWQRD"/>
<proteinExistence type="predicted"/>
<evidence type="ECO:0000313" key="3">
    <source>
        <dbReference type="EnsemblFungi" id="MAPG_05835T0"/>
    </source>
</evidence>
<evidence type="ECO:0000256" key="1">
    <source>
        <dbReference type="SAM" id="SignalP"/>
    </source>
</evidence>
<dbReference type="Proteomes" id="UP000011715">
    <property type="component" value="Unassembled WGS sequence"/>
</dbReference>
<keyword evidence="4" id="KW-1185">Reference proteome</keyword>
<gene>
    <name evidence="2" type="ORF">MAPG_05835</name>
</gene>
<sequence length="349" mass="36971">MATTLRPYLFFTALLALCLGVLGQSCSSYGVDYSNGGSYYIDGSSDQYFTFISVFQGCSSEMVSPVLVSPEGNQYACSAIQVGQANVQVTSRCGIPFSAMRTGQWRIVIAGNQIAVQRTINLSVGVPETTTVTATPTVVIGVTSTPKAVTVISTMWQTQTLILAPATITSTNCVAGTATVTIYPIGQTVTITSTITRTSTQGTTTSQYTTTMVTTASCHYPSKKREEEKAQLRARVAVAGITVTVTQTTYTVTKTVITTLPPETTTEALLRITTATITPPPATVCVGLNRPSVTVTVRQGTPRAVTQTNIVYRTITTKGTVYIGRTVFSTSTNSASATACWRAGGWYGL</sequence>
<reference evidence="2" key="1">
    <citation type="submission" date="2010-05" db="EMBL/GenBank/DDBJ databases">
        <title>The Genome Sequence of Magnaporthe poae strain ATCC 64411.</title>
        <authorList>
            <consortium name="The Broad Institute Genome Sequencing Platform"/>
            <consortium name="Broad Institute Genome Sequencing Center for Infectious Disease"/>
            <person name="Ma L.-J."/>
            <person name="Dead R."/>
            <person name="Young S."/>
            <person name="Zeng Q."/>
            <person name="Koehrsen M."/>
            <person name="Alvarado L."/>
            <person name="Berlin A."/>
            <person name="Chapman S.B."/>
            <person name="Chen Z."/>
            <person name="Freedman E."/>
            <person name="Gellesch M."/>
            <person name="Goldberg J."/>
            <person name="Griggs A."/>
            <person name="Gujja S."/>
            <person name="Heilman E.R."/>
            <person name="Heiman D."/>
            <person name="Hepburn T."/>
            <person name="Howarth C."/>
            <person name="Jen D."/>
            <person name="Larson L."/>
            <person name="Mehta T."/>
            <person name="Neiman D."/>
            <person name="Pearson M."/>
            <person name="Roberts A."/>
            <person name="Saif S."/>
            <person name="Shea T."/>
            <person name="Shenoy N."/>
            <person name="Sisk P."/>
            <person name="Stolte C."/>
            <person name="Sykes S."/>
            <person name="Walk T."/>
            <person name="White J."/>
            <person name="Yandava C."/>
            <person name="Haas B."/>
            <person name="Nusbaum C."/>
            <person name="Birren B."/>
        </authorList>
    </citation>
    <scope>NUCLEOTIDE SEQUENCE</scope>
    <source>
        <strain evidence="2">ATCC 64411</strain>
    </source>
</reference>
<dbReference type="EMBL" id="GL876969">
    <property type="protein sequence ID" value="KLU86826.1"/>
    <property type="molecule type" value="Genomic_DNA"/>
</dbReference>
<reference evidence="4" key="2">
    <citation type="submission" date="2010-05" db="EMBL/GenBank/DDBJ databases">
        <title>The genome sequence of Magnaporthe poae strain ATCC 64411.</title>
        <authorList>
            <person name="Ma L.-J."/>
            <person name="Dead R."/>
            <person name="Young S."/>
            <person name="Zeng Q."/>
            <person name="Koehrsen M."/>
            <person name="Alvarado L."/>
            <person name="Berlin A."/>
            <person name="Chapman S.B."/>
            <person name="Chen Z."/>
            <person name="Freedman E."/>
            <person name="Gellesch M."/>
            <person name="Goldberg J."/>
            <person name="Griggs A."/>
            <person name="Gujja S."/>
            <person name="Heilman E.R."/>
            <person name="Heiman D."/>
            <person name="Hepburn T."/>
            <person name="Howarth C."/>
            <person name="Jen D."/>
            <person name="Larson L."/>
            <person name="Mehta T."/>
            <person name="Neiman D."/>
            <person name="Pearson M."/>
            <person name="Roberts A."/>
            <person name="Saif S."/>
            <person name="Shea T."/>
            <person name="Shenoy N."/>
            <person name="Sisk P."/>
            <person name="Stolte C."/>
            <person name="Sykes S."/>
            <person name="Walk T."/>
            <person name="White J."/>
            <person name="Yandava C."/>
            <person name="Haas B."/>
            <person name="Nusbaum C."/>
            <person name="Birren B."/>
        </authorList>
    </citation>
    <scope>NUCLEOTIDE SEQUENCE [LARGE SCALE GENOMIC DNA]</scope>
    <source>
        <strain evidence="4">ATCC 64411 / 73-15</strain>
    </source>
</reference>
<dbReference type="PROSITE" id="PS51257">
    <property type="entry name" value="PROKAR_LIPOPROTEIN"/>
    <property type="match status" value="1"/>
</dbReference>
<organism evidence="3 4">
    <name type="scientific">Magnaporthiopsis poae (strain ATCC 64411 / 73-15)</name>
    <name type="common">Kentucky bluegrass fungus</name>
    <name type="synonym">Magnaporthe poae</name>
    <dbReference type="NCBI Taxonomy" id="644358"/>
    <lineage>
        <taxon>Eukaryota</taxon>
        <taxon>Fungi</taxon>
        <taxon>Dikarya</taxon>
        <taxon>Ascomycota</taxon>
        <taxon>Pezizomycotina</taxon>
        <taxon>Sordariomycetes</taxon>
        <taxon>Sordariomycetidae</taxon>
        <taxon>Magnaporthales</taxon>
        <taxon>Magnaporthaceae</taxon>
        <taxon>Magnaporthiopsis</taxon>
    </lineage>
</organism>
<dbReference type="EnsemblFungi" id="MAPG_05835T0">
    <property type="protein sequence ID" value="MAPG_05835T0"/>
    <property type="gene ID" value="MAPG_05835"/>
</dbReference>
<accession>A0A0C4E0G1</accession>
<reference evidence="3" key="4">
    <citation type="journal article" date="2015" name="G3 (Bethesda)">
        <title>Genome sequences of three phytopathogenic species of the Magnaporthaceae family of fungi.</title>
        <authorList>
            <person name="Okagaki L.H."/>
            <person name="Nunes C.C."/>
            <person name="Sailsbery J."/>
            <person name="Clay B."/>
            <person name="Brown D."/>
            <person name="John T."/>
            <person name="Oh Y."/>
            <person name="Young N."/>
            <person name="Fitzgerald M."/>
            <person name="Haas B.J."/>
            <person name="Zeng Q."/>
            <person name="Young S."/>
            <person name="Adiconis X."/>
            <person name="Fan L."/>
            <person name="Levin J.Z."/>
            <person name="Mitchell T.K."/>
            <person name="Okubara P.A."/>
            <person name="Farman M.L."/>
            <person name="Kohn L.M."/>
            <person name="Birren B."/>
            <person name="Ma L.-J."/>
            <person name="Dean R.A."/>
        </authorList>
    </citation>
    <scope>NUCLEOTIDE SEQUENCE</scope>
    <source>
        <strain evidence="3">ATCC 64411 / 73-15</strain>
    </source>
</reference>
<dbReference type="OrthoDB" id="3937708at2759"/>
<dbReference type="eggNOG" id="ENOG502SJFI">
    <property type="taxonomic scope" value="Eukaryota"/>
</dbReference>
<keyword evidence="1" id="KW-0732">Signal</keyword>
<evidence type="ECO:0000313" key="2">
    <source>
        <dbReference type="EMBL" id="KLU86826.1"/>
    </source>
</evidence>
<reference evidence="3" key="5">
    <citation type="submission" date="2015-06" db="UniProtKB">
        <authorList>
            <consortium name="EnsemblFungi"/>
        </authorList>
    </citation>
    <scope>IDENTIFICATION</scope>
    <source>
        <strain evidence="3">ATCC 64411</strain>
    </source>
</reference>
<name>A0A0C4E0G1_MAGP6</name>
<feature type="signal peptide" evidence="1">
    <location>
        <begin position="1"/>
        <end position="23"/>
    </location>
</feature>
<protein>
    <recommendedName>
        <fullName evidence="5">Agglutinin-like protein N-terminal domain-containing protein</fullName>
    </recommendedName>
</protein>
<evidence type="ECO:0008006" key="5">
    <source>
        <dbReference type="Google" id="ProtNLM"/>
    </source>
</evidence>
<dbReference type="AlphaFoldDB" id="A0A0C4E0G1"/>
<feature type="chain" id="PRO_5009385586" description="Agglutinin-like protein N-terminal domain-containing protein" evidence="1">
    <location>
        <begin position="24"/>
        <end position="349"/>
    </location>
</feature>
<reference evidence="2" key="3">
    <citation type="submission" date="2011-03" db="EMBL/GenBank/DDBJ databases">
        <title>Annotation of Magnaporthe poae ATCC 64411.</title>
        <authorList>
            <person name="Ma L.-J."/>
            <person name="Dead R."/>
            <person name="Young S.K."/>
            <person name="Zeng Q."/>
            <person name="Gargeya S."/>
            <person name="Fitzgerald M."/>
            <person name="Haas B."/>
            <person name="Abouelleil A."/>
            <person name="Alvarado L."/>
            <person name="Arachchi H.M."/>
            <person name="Berlin A."/>
            <person name="Brown A."/>
            <person name="Chapman S.B."/>
            <person name="Chen Z."/>
            <person name="Dunbar C."/>
            <person name="Freedman E."/>
            <person name="Gearin G."/>
            <person name="Gellesch M."/>
            <person name="Goldberg J."/>
            <person name="Griggs A."/>
            <person name="Gujja S."/>
            <person name="Heiman D."/>
            <person name="Howarth C."/>
            <person name="Larson L."/>
            <person name="Lui A."/>
            <person name="MacDonald P.J.P."/>
            <person name="Mehta T."/>
            <person name="Montmayeur A."/>
            <person name="Murphy C."/>
            <person name="Neiman D."/>
            <person name="Pearson M."/>
            <person name="Priest M."/>
            <person name="Roberts A."/>
            <person name="Saif S."/>
            <person name="Shea T."/>
            <person name="Shenoy N."/>
            <person name="Sisk P."/>
            <person name="Stolte C."/>
            <person name="Sykes S."/>
            <person name="Yandava C."/>
            <person name="Wortman J."/>
            <person name="Nusbaum C."/>
            <person name="Birren B."/>
        </authorList>
    </citation>
    <scope>NUCLEOTIDE SEQUENCE</scope>
    <source>
        <strain evidence="2">ATCC 64411</strain>
    </source>
</reference>
<dbReference type="EMBL" id="ADBL01001393">
    <property type="status" value="NOT_ANNOTATED_CDS"/>
    <property type="molecule type" value="Genomic_DNA"/>
</dbReference>